<protein>
    <recommendedName>
        <fullName evidence="2">RING-type E3 ubiquitin transferase</fullName>
        <ecNumber evidence="2">2.3.2.27</ecNumber>
    </recommendedName>
</protein>
<evidence type="ECO:0000256" key="4">
    <source>
        <dbReference type="ARBA" id="ARBA00022723"/>
    </source>
</evidence>
<evidence type="ECO:0000256" key="3">
    <source>
        <dbReference type="ARBA" id="ARBA00022679"/>
    </source>
</evidence>
<dbReference type="InterPro" id="IPR013083">
    <property type="entry name" value="Znf_RING/FYVE/PHD"/>
</dbReference>
<dbReference type="SUPFAM" id="SSF57850">
    <property type="entry name" value="RING/U-box"/>
    <property type="match status" value="1"/>
</dbReference>
<evidence type="ECO:0000256" key="5">
    <source>
        <dbReference type="ARBA" id="ARBA00022771"/>
    </source>
</evidence>
<dbReference type="PANTHER" id="PTHR46463">
    <property type="entry name" value="ZINC FINGER, RING/FYVE/PHD-TYPE"/>
    <property type="match status" value="1"/>
</dbReference>
<keyword evidence="6" id="KW-0833">Ubl conjugation pathway</keyword>
<dbReference type="Pfam" id="PF13639">
    <property type="entry name" value="zf-RING_2"/>
    <property type="match status" value="1"/>
</dbReference>
<evidence type="ECO:0000256" key="8">
    <source>
        <dbReference type="PROSITE-ProRule" id="PRU00175"/>
    </source>
</evidence>
<dbReference type="STRING" id="180498.A0A067KYR4"/>
<keyword evidence="11" id="KW-1185">Reference proteome</keyword>
<dbReference type="InterPro" id="IPR001841">
    <property type="entry name" value="Znf_RING"/>
</dbReference>
<name>A0A067KYR4_JATCU</name>
<dbReference type="GO" id="GO:0008270">
    <property type="term" value="F:zinc ion binding"/>
    <property type="evidence" value="ECO:0007669"/>
    <property type="project" value="UniProtKB-KW"/>
</dbReference>
<keyword evidence="3" id="KW-0808">Transferase</keyword>
<dbReference type="Proteomes" id="UP000027138">
    <property type="component" value="Unassembled WGS sequence"/>
</dbReference>
<keyword evidence="7" id="KW-0862">Zinc</keyword>
<evidence type="ECO:0000256" key="6">
    <source>
        <dbReference type="ARBA" id="ARBA00022786"/>
    </source>
</evidence>
<dbReference type="EMBL" id="KK914318">
    <property type="protein sequence ID" value="KDP41336.1"/>
    <property type="molecule type" value="Genomic_DNA"/>
</dbReference>
<dbReference type="SMART" id="SM00184">
    <property type="entry name" value="RING"/>
    <property type="match status" value="1"/>
</dbReference>
<dbReference type="AlphaFoldDB" id="A0A067KYR4"/>
<organism evidence="10 11">
    <name type="scientific">Jatropha curcas</name>
    <name type="common">Barbados nut</name>
    <dbReference type="NCBI Taxonomy" id="180498"/>
    <lineage>
        <taxon>Eukaryota</taxon>
        <taxon>Viridiplantae</taxon>
        <taxon>Streptophyta</taxon>
        <taxon>Embryophyta</taxon>
        <taxon>Tracheophyta</taxon>
        <taxon>Spermatophyta</taxon>
        <taxon>Magnoliopsida</taxon>
        <taxon>eudicotyledons</taxon>
        <taxon>Gunneridae</taxon>
        <taxon>Pentapetalae</taxon>
        <taxon>rosids</taxon>
        <taxon>fabids</taxon>
        <taxon>Malpighiales</taxon>
        <taxon>Euphorbiaceae</taxon>
        <taxon>Crotonoideae</taxon>
        <taxon>Jatropheae</taxon>
        <taxon>Jatropha</taxon>
    </lineage>
</organism>
<evidence type="ECO:0000256" key="7">
    <source>
        <dbReference type="ARBA" id="ARBA00022833"/>
    </source>
</evidence>
<accession>A0A067KYR4</accession>
<comment type="catalytic activity">
    <reaction evidence="1">
        <text>S-ubiquitinyl-[E2 ubiquitin-conjugating enzyme]-L-cysteine + [acceptor protein]-L-lysine = [E2 ubiquitin-conjugating enzyme]-L-cysteine + N(6)-ubiquitinyl-[acceptor protein]-L-lysine.</text>
        <dbReference type="EC" id="2.3.2.27"/>
    </reaction>
</comment>
<dbReference type="GO" id="GO:0061630">
    <property type="term" value="F:ubiquitin protein ligase activity"/>
    <property type="evidence" value="ECO:0007669"/>
    <property type="project" value="UniProtKB-EC"/>
</dbReference>
<gene>
    <name evidence="10" type="ORF">JCGZ_15743</name>
</gene>
<proteinExistence type="predicted"/>
<reference evidence="10 11" key="1">
    <citation type="journal article" date="2014" name="PLoS ONE">
        <title>Global Analysis of Gene Expression Profiles in Physic Nut (Jatropha curcas L.) Seedlings Exposed to Salt Stress.</title>
        <authorList>
            <person name="Zhang L."/>
            <person name="Zhang C."/>
            <person name="Wu P."/>
            <person name="Chen Y."/>
            <person name="Li M."/>
            <person name="Jiang H."/>
            <person name="Wu G."/>
        </authorList>
    </citation>
    <scope>NUCLEOTIDE SEQUENCE [LARGE SCALE GENOMIC DNA]</scope>
    <source>
        <strain evidence="11">cv. GZQX0401</strain>
        <tissue evidence="10">Young leaves</tissue>
    </source>
</reference>
<sequence>MGSICSCFLAEDPAENSSRNSNVKGFIHTIFIKYATVFNTGDTSVLPEANTGLHAMNSNGQSPLPRLSSLPLLPSPPRLQVQLPRANSESQLQNNIQQITNGFDIVRSSDYNNSSKSPHPIRESKLEAEITYLYASQDDEDVCPTCLEDYSFDNPRIVTHCQHHFHLGCIYEWMERSQSCPLCFKFVIANEFESLLDNVAGDGI</sequence>
<keyword evidence="4" id="KW-0479">Metal-binding</keyword>
<evidence type="ECO:0000256" key="2">
    <source>
        <dbReference type="ARBA" id="ARBA00012483"/>
    </source>
</evidence>
<dbReference type="CDD" id="cd23116">
    <property type="entry name" value="RING-H2_AIRP1-like"/>
    <property type="match status" value="1"/>
</dbReference>
<feature type="domain" description="RING-type" evidence="9">
    <location>
        <begin position="143"/>
        <end position="183"/>
    </location>
</feature>
<dbReference type="PANTHER" id="PTHR46463:SF10">
    <property type="entry name" value="OS01G0926200 PROTEIN"/>
    <property type="match status" value="1"/>
</dbReference>
<evidence type="ECO:0000313" key="10">
    <source>
        <dbReference type="EMBL" id="KDP41336.1"/>
    </source>
</evidence>
<dbReference type="OrthoDB" id="8062037at2759"/>
<dbReference type="PROSITE" id="PS50089">
    <property type="entry name" value="ZF_RING_2"/>
    <property type="match status" value="1"/>
</dbReference>
<dbReference type="Gene3D" id="3.30.40.10">
    <property type="entry name" value="Zinc/RING finger domain, C3HC4 (zinc finger)"/>
    <property type="match status" value="1"/>
</dbReference>
<evidence type="ECO:0000259" key="9">
    <source>
        <dbReference type="PROSITE" id="PS50089"/>
    </source>
</evidence>
<dbReference type="EC" id="2.3.2.27" evidence="2"/>
<evidence type="ECO:0000313" key="11">
    <source>
        <dbReference type="Proteomes" id="UP000027138"/>
    </source>
</evidence>
<evidence type="ECO:0000256" key="1">
    <source>
        <dbReference type="ARBA" id="ARBA00000900"/>
    </source>
</evidence>
<keyword evidence="5 8" id="KW-0863">Zinc-finger</keyword>